<keyword evidence="6" id="KW-0378">Hydrolase</keyword>
<sequence length="229" mass="26073">MPSPSNKKDLLQFIGMINYLGRYIKNLSANLAFLRELIKENTAWSWGENEEAEFRRIKEMVSEVTTLKYFDIRKPITIECDASSLGLGAAAFQDGRVVAYASRALTKAEKNYAQIEKELLAILFACNRFDQMIVGNRTIIKTDHKPLLNTFEKPLLKAPKRLQLMLMALQRYNFEMEYINGKNNIVADVLSSALTPISKSDEANANLRANIFKIIGEKIDGETMKRMLI</sequence>
<dbReference type="InterPro" id="IPR043128">
    <property type="entry name" value="Rev_trsase/Diguanyl_cyclase"/>
</dbReference>
<dbReference type="GO" id="GO:0016787">
    <property type="term" value="F:hydrolase activity"/>
    <property type="evidence" value="ECO:0007669"/>
    <property type="project" value="UniProtKB-KW"/>
</dbReference>
<dbReference type="Pfam" id="PF17917">
    <property type="entry name" value="RT_RNaseH"/>
    <property type="match status" value="1"/>
</dbReference>
<evidence type="ECO:0000256" key="1">
    <source>
        <dbReference type="ARBA" id="ARBA00012493"/>
    </source>
</evidence>
<dbReference type="InterPro" id="IPR043502">
    <property type="entry name" value="DNA/RNA_pol_sf"/>
</dbReference>
<organism evidence="9 10">
    <name type="scientific">Popillia japonica</name>
    <name type="common">Japanese beetle</name>
    <dbReference type="NCBI Taxonomy" id="7064"/>
    <lineage>
        <taxon>Eukaryota</taxon>
        <taxon>Metazoa</taxon>
        <taxon>Ecdysozoa</taxon>
        <taxon>Arthropoda</taxon>
        <taxon>Hexapoda</taxon>
        <taxon>Insecta</taxon>
        <taxon>Pterygota</taxon>
        <taxon>Neoptera</taxon>
        <taxon>Endopterygota</taxon>
        <taxon>Coleoptera</taxon>
        <taxon>Polyphaga</taxon>
        <taxon>Scarabaeiformia</taxon>
        <taxon>Scarabaeidae</taxon>
        <taxon>Rutelinae</taxon>
        <taxon>Popillia</taxon>
    </lineage>
</organism>
<evidence type="ECO:0000313" key="10">
    <source>
        <dbReference type="Proteomes" id="UP001458880"/>
    </source>
</evidence>
<dbReference type="Gene3D" id="3.30.70.270">
    <property type="match status" value="1"/>
</dbReference>
<feature type="domain" description="Reverse transcriptase RNase H-like" evidence="8">
    <location>
        <begin position="71"/>
        <end position="172"/>
    </location>
</feature>
<dbReference type="EC" id="2.7.7.49" evidence="1"/>
<accession>A0AAW1L2Y7</accession>
<dbReference type="InterPro" id="IPR041373">
    <property type="entry name" value="RT_RNaseH"/>
</dbReference>
<evidence type="ECO:0000256" key="2">
    <source>
        <dbReference type="ARBA" id="ARBA00022679"/>
    </source>
</evidence>
<evidence type="ECO:0000256" key="6">
    <source>
        <dbReference type="ARBA" id="ARBA00022801"/>
    </source>
</evidence>
<keyword evidence="7 9" id="KW-0695">RNA-directed DNA polymerase</keyword>
<evidence type="ECO:0000256" key="4">
    <source>
        <dbReference type="ARBA" id="ARBA00022722"/>
    </source>
</evidence>
<evidence type="ECO:0000256" key="7">
    <source>
        <dbReference type="ARBA" id="ARBA00022918"/>
    </source>
</evidence>
<dbReference type="AlphaFoldDB" id="A0AAW1L2Y7"/>
<evidence type="ECO:0000259" key="8">
    <source>
        <dbReference type="Pfam" id="PF17917"/>
    </source>
</evidence>
<protein>
    <recommendedName>
        <fullName evidence="1">RNA-directed DNA polymerase</fullName>
        <ecNumber evidence="1">2.7.7.49</ecNumber>
    </recommendedName>
</protein>
<dbReference type="FunFam" id="3.10.20.370:FF:000001">
    <property type="entry name" value="Retrovirus-related Pol polyprotein from transposon 17.6-like protein"/>
    <property type="match status" value="1"/>
</dbReference>
<keyword evidence="3" id="KW-0548">Nucleotidyltransferase</keyword>
<reference evidence="9 10" key="1">
    <citation type="journal article" date="2024" name="BMC Genomics">
        <title>De novo assembly and annotation of Popillia japonica's genome with initial clues to its potential as an invasive pest.</title>
        <authorList>
            <person name="Cucini C."/>
            <person name="Boschi S."/>
            <person name="Funari R."/>
            <person name="Cardaioli E."/>
            <person name="Iannotti N."/>
            <person name="Marturano G."/>
            <person name="Paoli F."/>
            <person name="Bruttini M."/>
            <person name="Carapelli A."/>
            <person name="Frati F."/>
            <person name="Nardi F."/>
        </authorList>
    </citation>
    <scope>NUCLEOTIDE SEQUENCE [LARGE SCALE GENOMIC DNA]</scope>
    <source>
        <strain evidence="9">DMR45628</strain>
    </source>
</reference>
<comment type="caution">
    <text evidence="9">The sequence shown here is derived from an EMBL/GenBank/DDBJ whole genome shotgun (WGS) entry which is preliminary data.</text>
</comment>
<dbReference type="GO" id="GO:0004519">
    <property type="term" value="F:endonuclease activity"/>
    <property type="evidence" value="ECO:0007669"/>
    <property type="project" value="UniProtKB-KW"/>
</dbReference>
<dbReference type="InterPro" id="IPR050951">
    <property type="entry name" value="Retrovirus_Pol_polyprotein"/>
</dbReference>
<dbReference type="PANTHER" id="PTHR37984">
    <property type="entry name" value="PROTEIN CBG26694"/>
    <property type="match status" value="1"/>
</dbReference>
<evidence type="ECO:0000256" key="5">
    <source>
        <dbReference type="ARBA" id="ARBA00022759"/>
    </source>
</evidence>
<proteinExistence type="predicted"/>
<evidence type="ECO:0000313" key="9">
    <source>
        <dbReference type="EMBL" id="KAK9728095.1"/>
    </source>
</evidence>
<keyword evidence="5" id="KW-0255">Endonuclease</keyword>
<dbReference type="FunFam" id="3.30.70.270:FF:000020">
    <property type="entry name" value="Transposon Tf2-6 polyprotein-like Protein"/>
    <property type="match status" value="1"/>
</dbReference>
<dbReference type="Proteomes" id="UP001458880">
    <property type="component" value="Unassembled WGS sequence"/>
</dbReference>
<keyword evidence="2" id="KW-0808">Transferase</keyword>
<dbReference type="CDD" id="cd09274">
    <property type="entry name" value="RNase_HI_RT_Ty3"/>
    <property type="match status" value="1"/>
</dbReference>
<dbReference type="EMBL" id="JASPKY010000172">
    <property type="protein sequence ID" value="KAK9728095.1"/>
    <property type="molecule type" value="Genomic_DNA"/>
</dbReference>
<dbReference type="PANTHER" id="PTHR37984:SF8">
    <property type="entry name" value="CCHC-TYPE DOMAIN-CONTAINING PROTEIN"/>
    <property type="match status" value="1"/>
</dbReference>
<name>A0AAW1L2Y7_POPJA</name>
<dbReference type="GO" id="GO:0003964">
    <property type="term" value="F:RNA-directed DNA polymerase activity"/>
    <property type="evidence" value="ECO:0007669"/>
    <property type="project" value="UniProtKB-KW"/>
</dbReference>
<keyword evidence="10" id="KW-1185">Reference proteome</keyword>
<keyword evidence="4" id="KW-0540">Nuclease</keyword>
<dbReference type="SUPFAM" id="SSF56672">
    <property type="entry name" value="DNA/RNA polymerases"/>
    <property type="match status" value="1"/>
</dbReference>
<gene>
    <name evidence="9" type="ORF">QE152_g18172</name>
</gene>
<evidence type="ECO:0000256" key="3">
    <source>
        <dbReference type="ARBA" id="ARBA00022695"/>
    </source>
</evidence>